<dbReference type="Pfam" id="PF07729">
    <property type="entry name" value="FCD"/>
    <property type="match status" value="1"/>
</dbReference>
<keyword evidence="3" id="KW-0804">Transcription</keyword>
<dbReference type="Pfam" id="PF00392">
    <property type="entry name" value="GntR"/>
    <property type="match status" value="1"/>
</dbReference>
<protein>
    <submittedName>
        <fullName evidence="5">GntR family transcriptional regulator</fullName>
    </submittedName>
</protein>
<proteinExistence type="predicted"/>
<keyword evidence="6" id="KW-1185">Reference proteome</keyword>
<sequence length="223" mass="25395">MSDQGNSSRARTKRQSARERAYEWIGNAILTGVFTEGEFLDEIALAGEVGTSRTPVREALHRLQAERFVELVPRRGAQVRVVNATEMHEIYQARFVIEADAVRRICGRRQGTPPDSLELIEAMEAAARDQDWNRVAQLDQVFHSSIVSHRGNAVLTEMYDAMRPRQVRLAVRTLTELPERLSTIEREHRELHAALEQHDGARSVEILDSHLHEVPELVQAFSR</sequence>
<evidence type="ECO:0000256" key="3">
    <source>
        <dbReference type="ARBA" id="ARBA00023163"/>
    </source>
</evidence>
<dbReference type="InterPro" id="IPR000524">
    <property type="entry name" value="Tscrpt_reg_HTH_GntR"/>
</dbReference>
<dbReference type="InterPro" id="IPR036390">
    <property type="entry name" value="WH_DNA-bd_sf"/>
</dbReference>
<dbReference type="Gene3D" id="1.20.120.530">
    <property type="entry name" value="GntR ligand-binding domain-like"/>
    <property type="match status" value="1"/>
</dbReference>
<dbReference type="GO" id="GO:0003677">
    <property type="term" value="F:DNA binding"/>
    <property type="evidence" value="ECO:0007669"/>
    <property type="project" value="UniProtKB-KW"/>
</dbReference>
<dbReference type="PROSITE" id="PS50949">
    <property type="entry name" value="HTH_GNTR"/>
    <property type="match status" value="1"/>
</dbReference>
<gene>
    <name evidence="5" type="ORF">GCM10007147_14690</name>
</gene>
<dbReference type="AlphaFoldDB" id="A0A919CGW6"/>
<feature type="domain" description="HTH gntR-type" evidence="4">
    <location>
        <begin position="15"/>
        <end position="82"/>
    </location>
</feature>
<dbReference type="Proteomes" id="UP000654947">
    <property type="component" value="Unassembled WGS sequence"/>
</dbReference>
<dbReference type="Gene3D" id="1.10.10.10">
    <property type="entry name" value="Winged helix-like DNA-binding domain superfamily/Winged helix DNA-binding domain"/>
    <property type="match status" value="1"/>
</dbReference>
<evidence type="ECO:0000313" key="6">
    <source>
        <dbReference type="Proteomes" id="UP000654947"/>
    </source>
</evidence>
<keyword evidence="1" id="KW-0805">Transcription regulation</keyword>
<evidence type="ECO:0000256" key="1">
    <source>
        <dbReference type="ARBA" id="ARBA00023015"/>
    </source>
</evidence>
<dbReference type="CDD" id="cd07377">
    <property type="entry name" value="WHTH_GntR"/>
    <property type="match status" value="1"/>
</dbReference>
<name>A0A919CGW6_9ACTN</name>
<dbReference type="InterPro" id="IPR011711">
    <property type="entry name" value="GntR_C"/>
</dbReference>
<dbReference type="InterPro" id="IPR008920">
    <property type="entry name" value="TF_FadR/GntR_C"/>
</dbReference>
<organism evidence="5 6">
    <name type="scientific">Nocardiopsis kunsanensis</name>
    <dbReference type="NCBI Taxonomy" id="141693"/>
    <lineage>
        <taxon>Bacteria</taxon>
        <taxon>Bacillati</taxon>
        <taxon>Actinomycetota</taxon>
        <taxon>Actinomycetes</taxon>
        <taxon>Streptosporangiales</taxon>
        <taxon>Nocardiopsidaceae</taxon>
        <taxon>Nocardiopsis</taxon>
    </lineage>
</organism>
<dbReference type="SUPFAM" id="SSF46785">
    <property type="entry name" value="Winged helix' DNA-binding domain"/>
    <property type="match status" value="1"/>
</dbReference>
<evidence type="ECO:0000313" key="5">
    <source>
        <dbReference type="EMBL" id="GHD21378.1"/>
    </source>
</evidence>
<dbReference type="InterPro" id="IPR036388">
    <property type="entry name" value="WH-like_DNA-bd_sf"/>
</dbReference>
<evidence type="ECO:0000256" key="2">
    <source>
        <dbReference type="ARBA" id="ARBA00023125"/>
    </source>
</evidence>
<dbReference type="SMART" id="SM00345">
    <property type="entry name" value="HTH_GNTR"/>
    <property type="match status" value="1"/>
</dbReference>
<dbReference type="RefSeq" id="WP_193517615.1">
    <property type="nucleotide sequence ID" value="NZ_BMXL01000005.1"/>
</dbReference>
<dbReference type="GO" id="GO:0003700">
    <property type="term" value="F:DNA-binding transcription factor activity"/>
    <property type="evidence" value="ECO:0007669"/>
    <property type="project" value="InterPro"/>
</dbReference>
<dbReference type="PANTHER" id="PTHR43537:SF24">
    <property type="entry name" value="GLUCONATE OPERON TRANSCRIPTIONAL REPRESSOR"/>
    <property type="match status" value="1"/>
</dbReference>
<keyword evidence="2" id="KW-0238">DNA-binding</keyword>
<dbReference type="EMBL" id="BMXL01000005">
    <property type="protein sequence ID" value="GHD21378.1"/>
    <property type="molecule type" value="Genomic_DNA"/>
</dbReference>
<reference evidence="5 6" key="1">
    <citation type="journal article" date="2014" name="Int. J. Syst. Evol. Microbiol.">
        <title>Complete genome sequence of Corynebacterium casei LMG S-19264T (=DSM 44701T), isolated from a smear-ripened cheese.</title>
        <authorList>
            <consortium name="US DOE Joint Genome Institute (JGI-PGF)"/>
            <person name="Walter F."/>
            <person name="Albersmeier A."/>
            <person name="Kalinowski J."/>
            <person name="Ruckert C."/>
        </authorList>
    </citation>
    <scope>NUCLEOTIDE SEQUENCE [LARGE SCALE GENOMIC DNA]</scope>
    <source>
        <strain evidence="5 6">KCTC 19473</strain>
    </source>
</reference>
<comment type="caution">
    <text evidence="5">The sequence shown here is derived from an EMBL/GenBank/DDBJ whole genome shotgun (WGS) entry which is preliminary data.</text>
</comment>
<dbReference type="SUPFAM" id="SSF48008">
    <property type="entry name" value="GntR ligand-binding domain-like"/>
    <property type="match status" value="1"/>
</dbReference>
<dbReference type="PANTHER" id="PTHR43537">
    <property type="entry name" value="TRANSCRIPTIONAL REGULATOR, GNTR FAMILY"/>
    <property type="match status" value="1"/>
</dbReference>
<dbReference type="SMART" id="SM00895">
    <property type="entry name" value="FCD"/>
    <property type="match status" value="1"/>
</dbReference>
<evidence type="ECO:0000259" key="4">
    <source>
        <dbReference type="PROSITE" id="PS50949"/>
    </source>
</evidence>
<accession>A0A919CGW6</accession>